<keyword evidence="10 11" id="KW-0350">Heme biosynthesis</keyword>
<evidence type="ECO:0000256" key="8">
    <source>
        <dbReference type="ARBA" id="ARBA00022827"/>
    </source>
</evidence>
<dbReference type="EMBL" id="AFCE01000165">
    <property type="protein sequence ID" value="EGL81557.1"/>
    <property type="molecule type" value="Genomic_DNA"/>
</dbReference>
<dbReference type="PANTHER" id="PTHR42923:SF3">
    <property type="entry name" value="PROTOPORPHYRINOGEN OXIDASE"/>
    <property type="match status" value="1"/>
</dbReference>
<dbReference type="AlphaFoldDB" id="F5LB18"/>
<dbReference type="InterPro" id="IPR036188">
    <property type="entry name" value="FAD/NAD-bd_sf"/>
</dbReference>
<dbReference type="InterPro" id="IPR050464">
    <property type="entry name" value="Zeta_carotene_desat/Oxidored"/>
</dbReference>
<dbReference type="Gene3D" id="3.50.50.60">
    <property type="entry name" value="FAD/NAD(P)-binding domain"/>
    <property type="match status" value="1"/>
</dbReference>
<evidence type="ECO:0000259" key="12">
    <source>
        <dbReference type="Pfam" id="PF01593"/>
    </source>
</evidence>
<dbReference type="SUPFAM" id="SSF54373">
    <property type="entry name" value="FAD-linked reductases, C-terminal domain"/>
    <property type="match status" value="1"/>
</dbReference>
<dbReference type="GO" id="GO:0005737">
    <property type="term" value="C:cytoplasm"/>
    <property type="evidence" value="ECO:0007669"/>
    <property type="project" value="UniProtKB-SubCell"/>
</dbReference>
<dbReference type="NCBIfam" id="NF008845">
    <property type="entry name" value="PRK11883.1-5"/>
    <property type="match status" value="1"/>
</dbReference>
<comment type="function">
    <text evidence="11">Involved in coproporphyrin-dependent heme b biosynthesis. Catalyzes the oxidation of coproporphyrinogen III to coproporphyrin III.</text>
</comment>
<dbReference type="GO" id="GO:0004729">
    <property type="term" value="F:oxygen-dependent protoporphyrinogen oxidase activity"/>
    <property type="evidence" value="ECO:0007669"/>
    <property type="project" value="UniProtKB-UniRule"/>
</dbReference>
<evidence type="ECO:0000256" key="2">
    <source>
        <dbReference type="ARBA" id="ARBA00001974"/>
    </source>
</evidence>
<evidence type="ECO:0000256" key="7">
    <source>
        <dbReference type="ARBA" id="ARBA00022630"/>
    </source>
</evidence>
<comment type="caution">
    <text evidence="13">The sequence shown here is derived from an EMBL/GenBank/DDBJ whole genome shotgun (WGS) entry which is preliminary data.</text>
</comment>
<keyword evidence="7 11" id="KW-0285">Flavoprotein</keyword>
<evidence type="ECO:0000256" key="6">
    <source>
        <dbReference type="ARBA" id="ARBA00019046"/>
    </source>
</evidence>
<comment type="subcellular location">
    <subcellularLocation>
        <location evidence="11">Cytoplasm</location>
    </subcellularLocation>
</comment>
<gene>
    <name evidence="13" type="ORF">CathTA2_3103</name>
</gene>
<dbReference type="Pfam" id="PF01593">
    <property type="entry name" value="Amino_oxidase"/>
    <property type="match status" value="1"/>
</dbReference>
<feature type="domain" description="Amine oxidase" evidence="12">
    <location>
        <begin position="18"/>
        <end position="472"/>
    </location>
</feature>
<dbReference type="Proteomes" id="UP000010716">
    <property type="component" value="Unassembled WGS sequence"/>
</dbReference>
<keyword evidence="9 11" id="KW-0560">Oxidoreductase</keyword>
<evidence type="ECO:0000256" key="3">
    <source>
        <dbReference type="ARBA" id="ARBA00004744"/>
    </source>
</evidence>
<dbReference type="InterPro" id="IPR004572">
    <property type="entry name" value="Protoporphyrinogen_oxidase"/>
</dbReference>
<dbReference type="UniPathway" id="UPA00252"/>
<evidence type="ECO:0000256" key="9">
    <source>
        <dbReference type="ARBA" id="ARBA00023002"/>
    </source>
</evidence>
<evidence type="ECO:0000256" key="4">
    <source>
        <dbReference type="ARBA" id="ARBA00008310"/>
    </source>
</evidence>
<evidence type="ECO:0000256" key="11">
    <source>
        <dbReference type="RuleBase" id="RU364052"/>
    </source>
</evidence>
<dbReference type="Gene3D" id="3.90.660.20">
    <property type="entry name" value="Protoporphyrinogen oxidase, mitochondrial, domain 2"/>
    <property type="match status" value="1"/>
</dbReference>
<evidence type="ECO:0000313" key="14">
    <source>
        <dbReference type="Proteomes" id="UP000010716"/>
    </source>
</evidence>
<dbReference type="Gene3D" id="1.10.3110.10">
    <property type="entry name" value="protoporphyrinogen ix oxidase, domain 3"/>
    <property type="match status" value="1"/>
</dbReference>
<organism evidence="13 14">
    <name type="scientific">Caldalkalibacillus thermarum (strain TA2.A1)</name>
    <dbReference type="NCBI Taxonomy" id="986075"/>
    <lineage>
        <taxon>Bacteria</taxon>
        <taxon>Bacillati</taxon>
        <taxon>Bacillota</taxon>
        <taxon>Bacilli</taxon>
        <taxon>Bacillales</taxon>
        <taxon>Bacillaceae</taxon>
        <taxon>Caldalkalibacillus</taxon>
    </lineage>
</organism>
<accession>F5LB18</accession>
<keyword evidence="11" id="KW-0963">Cytoplasm</keyword>
<evidence type="ECO:0000256" key="1">
    <source>
        <dbReference type="ARBA" id="ARBA00001755"/>
    </source>
</evidence>
<dbReference type="eggNOG" id="COG1232">
    <property type="taxonomic scope" value="Bacteria"/>
</dbReference>
<sequence>MTIMDKPIKKAVIIGGGISGLSAAYYLQQKAEEAGLPVDITLLEKDRRLGGKIDTLHQDDFIIERGPDSFLARKWPVIELSQELGLDQEWVPTGPKAKTTFIVRNKKLHALPPGLMLGIPTRWTPFLKTGLISPWGKARAALDLILPKRKETTDESLGHFLERRLGKEVVSQLVEPLLSGIYAGDAYALSIQATFPQFQQLEQKYTSLIKGMMITQRQMKQTKQLPDLAQKSMFLSFKGGLSTLVKGLASALKKAQLRTQTEVKGVHKTGSGYRVQLGDGQSLDADALVLATPAFVTARLLEDPELRQLLAPIRYVSVANVVLTFNQEDVSIPLAGSGFVVPRKEGYTVTACTWTSSKWPHTAPEGKVLVRVYVGRSGQEEIVEQDDEHILAVVRNELQDLTGLGARPIFYEVNRWFHSMPQYQVGHIERLEQLTEKLSVSHPGLYLCGAGYRGVGIPDCIGQAKQAAQNVIAYLSAKAES</sequence>
<protein>
    <recommendedName>
        <fullName evidence="6 11">Coproporphyrinogen III oxidase</fullName>
        <ecNumber evidence="5 11">1.3.3.15</ecNumber>
    </recommendedName>
</protein>
<proteinExistence type="inferred from homology"/>
<comment type="catalytic activity">
    <reaction evidence="1">
        <text>coproporphyrinogen III + 3 O2 = coproporphyrin III + 3 H2O2</text>
        <dbReference type="Rhea" id="RHEA:43436"/>
        <dbReference type="ChEBI" id="CHEBI:15379"/>
        <dbReference type="ChEBI" id="CHEBI:16240"/>
        <dbReference type="ChEBI" id="CHEBI:57309"/>
        <dbReference type="ChEBI" id="CHEBI:131725"/>
        <dbReference type="EC" id="1.3.3.15"/>
    </reaction>
    <physiologicalReaction direction="left-to-right" evidence="1">
        <dbReference type="Rhea" id="RHEA:43437"/>
    </physiologicalReaction>
</comment>
<evidence type="ECO:0000256" key="10">
    <source>
        <dbReference type="ARBA" id="ARBA00023133"/>
    </source>
</evidence>
<dbReference type="SUPFAM" id="SSF51905">
    <property type="entry name" value="FAD/NAD(P)-binding domain"/>
    <property type="match status" value="1"/>
</dbReference>
<keyword evidence="8 11" id="KW-0274">FAD</keyword>
<dbReference type="PANTHER" id="PTHR42923">
    <property type="entry name" value="PROTOPORPHYRINOGEN OXIDASE"/>
    <property type="match status" value="1"/>
</dbReference>
<dbReference type="InterPro" id="IPR002937">
    <property type="entry name" value="Amino_oxidase"/>
</dbReference>
<reference evidence="13 14" key="1">
    <citation type="journal article" date="2011" name="J. Bacteriol.">
        <title>Draft genome sequence of the thermoalkaliphilic Caldalkalibacillus thermarum strain TA2.A1.</title>
        <authorList>
            <person name="Kalamorz F."/>
            <person name="Keis S."/>
            <person name="McMillan D.G."/>
            <person name="Olsson K."/>
            <person name="Stanton J.A."/>
            <person name="Stockwell P."/>
            <person name="Black M.A."/>
            <person name="Klingeman D.M."/>
            <person name="Land M.L."/>
            <person name="Han C.S."/>
            <person name="Martin S.L."/>
            <person name="Becher S.A."/>
            <person name="Peddie C.J."/>
            <person name="Morgan H.W."/>
            <person name="Matthies D."/>
            <person name="Preiss L."/>
            <person name="Meier T."/>
            <person name="Brown S.D."/>
            <person name="Cook G.M."/>
        </authorList>
    </citation>
    <scope>NUCLEOTIDE SEQUENCE [LARGE SCALE GENOMIC DNA]</scope>
    <source>
        <strain evidence="13 14">TA2.A1</strain>
    </source>
</reference>
<dbReference type="NCBIfam" id="TIGR00562">
    <property type="entry name" value="proto_IX_ox"/>
    <property type="match status" value="1"/>
</dbReference>
<comment type="similarity">
    <text evidence="4 11">Belongs to the protoporphyrinogen/coproporphyrinogen oxidase family. Coproporphyrinogen III oxidase subfamily.</text>
</comment>
<name>F5LB18_CALTT</name>
<evidence type="ECO:0000313" key="13">
    <source>
        <dbReference type="EMBL" id="EGL81557.1"/>
    </source>
</evidence>
<evidence type="ECO:0000256" key="5">
    <source>
        <dbReference type="ARBA" id="ARBA00012402"/>
    </source>
</evidence>
<dbReference type="EC" id="1.3.3.15" evidence="5 11"/>
<comment type="pathway">
    <text evidence="3 11">Porphyrin-containing compound metabolism; protoheme biosynthesis.</text>
</comment>
<dbReference type="GO" id="GO:0006783">
    <property type="term" value="P:heme biosynthetic process"/>
    <property type="evidence" value="ECO:0007669"/>
    <property type="project" value="UniProtKB-UniRule"/>
</dbReference>
<comment type="cofactor">
    <cofactor evidence="2 11">
        <name>FAD</name>
        <dbReference type="ChEBI" id="CHEBI:57692"/>
    </cofactor>
</comment>